<evidence type="ECO:0000256" key="1">
    <source>
        <dbReference type="SAM" id="Phobius"/>
    </source>
</evidence>
<keyword evidence="1" id="KW-0472">Membrane</keyword>
<keyword evidence="1" id="KW-1133">Transmembrane helix</keyword>
<dbReference type="EMBL" id="JAFBEH010000047">
    <property type="protein sequence ID" value="MBM7643493.1"/>
    <property type="molecule type" value="Genomic_DNA"/>
</dbReference>
<comment type="caution">
    <text evidence="2">The sequence shown here is derived from an EMBL/GenBank/DDBJ whole genome shotgun (WGS) entry which is preliminary data.</text>
</comment>
<keyword evidence="1" id="KW-0812">Transmembrane</keyword>
<organism evidence="2 3">
    <name type="scientific">Streptococcus loxodontisalivarius</name>
    <dbReference type="NCBI Taxonomy" id="1349415"/>
    <lineage>
        <taxon>Bacteria</taxon>
        <taxon>Bacillati</taxon>
        <taxon>Bacillota</taxon>
        <taxon>Bacilli</taxon>
        <taxon>Lactobacillales</taxon>
        <taxon>Streptococcaceae</taxon>
        <taxon>Streptococcus</taxon>
    </lineage>
</organism>
<accession>A0ABS2PU81</accession>
<evidence type="ECO:0000313" key="3">
    <source>
        <dbReference type="Proteomes" id="UP000697472"/>
    </source>
</evidence>
<feature type="transmembrane region" description="Helical" evidence="1">
    <location>
        <begin position="33"/>
        <end position="51"/>
    </location>
</feature>
<keyword evidence="3" id="KW-1185">Reference proteome</keyword>
<dbReference type="Proteomes" id="UP000697472">
    <property type="component" value="Unassembled WGS sequence"/>
</dbReference>
<dbReference type="RefSeq" id="WP_205010344.1">
    <property type="nucleotide sequence ID" value="NZ_JAFBEH010000047.1"/>
</dbReference>
<protein>
    <submittedName>
        <fullName evidence="2">Uncharacterized protein</fullName>
    </submittedName>
</protein>
<proteinExistence type="predicted"/>
<sequence>MAKKNELLDKDILEKIDNARYEKPEKEKNRQSIFYLTIVALVTLAVVYSLLRYLQ</sequence>
<reference evidence="2 3" key="1">
    <citation type="submission" date="2021-01" db="EMBL/GenBank/DDBJ databases">
        <title>Genomic Encyclopedia of Type Strains, Phase IV (KMG-IV): sequencing the most valuable type-strain genomes for metagenomic binning, comparative biology and taxonomic classification.</title>
        <authorList>
            <person name="Goeker M."/>
        </authorList>
    </citation>
    <scope>NUCLEOTIDE SEQUENCE [LARGE SCALE GENOMIC DNA]</scope>
    <source>
        <strain evidence="2 3">DSM 27382</strain>
    </source>
</reference>
<evidence type="ECO:0000313" key="2">
    <source>
        <dbReference type="EMBL" id="MBM7643493.1"/>
    </source>
</evidence>
<gene>
    <name evidence="2" type="ORF">JOC28_001804</name>
</gene>
<name>A0ABS2PU81_9STRE</name>